<proteinExistence type="predicted"/>
<dbReference type="AlphaFoldDB" id="A0A6P9EH60"/>
<sequence>MMCNGEFLQKDPDEAIEYLNKLTEKAHTWTGLSATESTNGSRPTGNPNGGGIYHLREDDNLKAKVEMLTRELDVLKTKELKLTHVANHAKSFGPCFVCGGHGKFPSQTQSTPQGQHMTQGNLKEVNAIVTRSDKSLHIPTTNKSEDVEEEQSNDSAELPKKAKVIKSPVKVPFAQALKSNMRTLDSSNEILENLRQLGLGEIKPTSVVLQLANRLVKKSRGIVEDVFIQIDKFYYPVDFLIIDTSSDYCPHIWQPKFEELFKKNEEQIPSNVDSPKLELKPLPSGFKHAFLSRGDTFPESFAEALPVVEQPLLKIKDCKLENGWDVDLLERLMGTELAENVNNVLARTKEGEDLLIWTKTESGNFTTKSAWDCIRVRSPILEGHNWI</sequence>
<dbReference type="KEGG" id="jre:118348687"/>
<protein>
    <submittedName>
        <fullName evidence="3">Uncharacterized protein LOC118348687</fullName>
    </submittedName>
</protein>
<feature type="compositionally biased region" description="Polar residues" evidence="1">
    <location>
        <begin position="30"/>
        <end position="46"/>
    </location>
</feature>
<feature type="region of interest" description="Disordered" evidence="1">
    <location>
        <begin position="30"/>
        <end position="51"/>
    </location>
</feature>
<dbReference type="Proteomes" id="UP000235220">
    <property type="component" value="Chromosome 1"/>
</dbReference>
<reference evidence="3" key="1">
    <citation type="submission" date="2025-08" db="UniProtKB">
        <authorList>
            <consortium name="RefSeq"/>
        </authorList>
    </citation>
    <scope>IDENTIFICATION</scope>
    <source>
        <tissue evidence="3">Leaves</tissue>
    </source>
</reference>
<evidence type="ECO:0000313" key="2">
    <source>
        <dbReference type="Proteomes" id="UP000235220"/>
    </source>
</evidence>
<dbReference type="PANTHER" id="PTHR33067">
    <property type="entry name" value="RNA-DIRECTED DNA POLYMERASE-RELATED"/>
    <property type="match status" value="1"/>
</dbReference>
<keyword evidence="2" id="KW-1185">Reference proteome</keyword>
<accession>A0A6P9EH60</accession>
<name>A0A6P9EH60_JUGRE</name>
<dbReference type="RefSeq" id="XP_035546691.1">
    <property type="nucleotide sequence ID" value="XM_035690798.1"/>
</dbReference>
<evidence type="ECO:0000256" key="1">
    <source>
        <dbReference type="SAM" id="MobiDB-lite"/>
    </source>
</evidence>
<dbReference type="GeneID" id="118348687"/>
<organism evidence="2 3">
    <name type="scientific">Juglans regia</name>
    <name type="common">English walnut</name>
    <dbReference type="NCBI Taxonomy" id="51240"/>
    <lineage>
        <taxon>Eukaryota</taxon>
        <taxon>Viridiplantae</taxon>
        <taxon>Streptophyta</taxon>
        <taxon>Embryophyta</taxon>
        <taxon>Tracheophyta</taxon>
        <taxon>Spermatophyta</taxon>
        <taxon>Magnoliopsida</taxon>
        <taxon>eudicotyledons</taxon>
        <taxon>Gunneridae</taxon>
        <taxon>Pentapetalae</taxon>
        <taxon>rosids</taxon>
        <taxon>fabids</taxon>
        <taxon>Fagales</taxon>
        <taxon>Juglandaceae</taxon>
        <taxon>Juglans</taxon>
    </lineage>
</organism>
<dbReference type="PANTHER" id="PTHR33067:SF32">
    <property type="entry name" value="ASPARTIC PEPTIDASE DDI1-TYPE DOMAIN-CONTAINING PROTEIN"/>
    <property type="match status" value="1"/>
</dbReference>
<gene>
    <name evidence="3" type="primary">LOC118348687</name>
</gene>
<dbReference type="InParanoid" id="A0A6P9EH60"/>
<dbReference type="OrthoDB" id="778454at2759"/>
<feature type="region of interest" description="Disordered" evidence="1">
    <location>
        <begin position="134"/>
        <end position="159"/>
    </location>
</feature>
<evidence type="ECO:0000313" key="3">
    <source>
        <dbReference type="RefSeq" id="XP_035546691.1"/>
    </source>
</evidence>